<evidence type="ECO:0000313" key="1">
    <source>
        <dbReference type="EMBL" id="RXU78360.1"/>
    </source>
</evidence>
<accession>A0AB37VPS9</accession>
<dbReference type="EMBL" id="PJVH01000209">
    <property type="protein sequence ID" value="RXU78360.1"/>
    <property type="molecule type" value="Genomic_DNA"/>
</dbReference>
<proteinExistence type="predicted"/>
<sequence>MLYGLFTFTQLYGLYQKVVNKIVSVVNKLDKELDELNTLSENPEKKHNLKKWLVERKAIHEIKKILHEADKYEKYDEKELDKEFKEINDLLL</sequence>
<organism evidence="1 2">
    <name type="scientific">Enterococcus faecium</name>
    <name type="common">Streptococcus faecium</name>
    <dbReference type="NCBI Taxonomy" id="1352"/>
    <lineage>
        <taxon>Bacteria</taxon>
        <taxon>Bacillati</taxon>
        <taxon>Bacillota</taxon>
        <taxon>Bacilli</taxon>
        <taxon>Lactobacillales</taxon>
        <taxon>Enterococcaceae</taxon>
        <taxon>Enterococcus</taxon>
    </lineage>
</organism>
<dbReference type="Proteomes" id="UP000289562">
    <property type="component" value="Unassembled WGS sequence"/>
</dbReference>
<comment type="caution">
    <text evidence="1">The sequence shown here is derived from an EMBL/GenBank/DDBJ whole genome shotgun (WGS) entry which is preliminary data.</text>
</comment>
<gene>
    <name evidence="1" type="ORF">CYQ77_14940</name>
</gene>
<evidence type="ECO:0000313" key="2">
    <source>
        <dbReference type="Proteomes" id="UP000289562"/>
    </source>
</evidence>
<protein>
    <submittedName>
        <fullName evidence="1">Uncharacterized protein</fullName>
    </submittedName>
</protein>
<dbReference type="AlphaFoldDB" id="A0AB37VPS9"/>
<name>A0AB37VPS9_ENTFC</name>
<dbReference type="RefSeq" id="WP_129160367.1">
    <property type="nucleotide sequence ID" value="NZ_PJVH01000209.1"/>
</dbReference>
<reference evidence="1 2" key="1">
    <citation type="submission" date="2017-12" db="EMBL/GenBank/DDBJ databases">
        <title>A pool of 800 enterococci isolated from chicken carcass rinse samples from New Zealand.</title>
        <authorList>
            <person name="Zhang J."/>
            <person name="Rogers L."/>
            <person name="Midwinter A."/>
            <person name="French N."/>
        </authorList>
    </citation>
    <scope>NUCLEOTIDE SEQUENCE [LARGE SCALE GENOMIC DNA]</scope>
    <source>
        <strain evidence="1 2">EN697</strain>
    </source>
</reference>